<dbReference type="Proteomes" id="UP000095247">
    <property type="component" value="Unassembled WGS sequence"/>
</dbReference>
<evidence type="ECO:0000256" key="5">
    <source>
        <dbReference type="ARBA" id="ARBA00022840"/>
    </source>
</evidence>
<evidence type="ECO:0000256" key="1">
    <source>
        <dbReference type="ARBA" id="ARBA00004496"/>
    </source>
</evidence>
<evidence type="ECO:0000256" key="4">
    <source>
        <dbReference type="ARBA" id="ARBA00022741"/>
    </source>
</evidence>
<dbReference type="Gene3D" id="3.40.50.300">
    <property type="entry name" value="P-loop containing nucleotide triphosphate hydrolases"/>
    <property type="match status" value="1"/>
</dbReference>
<sequence>MNNKILDNKVKFKDVDSFISICGIEDKHLEILENKFNVSIYPKGNELTIKGDLVRIEDTVKVLYILKDLYNSSSEITEQKVINIADNIWNNKDNKFISMKIKLPYLGRNIEMKTVSQGEYLYKMQKSDIIFSTGAAGTGKTFLSVAYAINLLSDGKIERIIITRPVVEAGESLGYLPGDFKEKISPYMRPVYDALYSIISADMISRYTEEGKIEVAPLAYMRGRTLSRAFIILDEAQNTTISQMKMFLSRIGEKSKVVVTGDISQSDLPKNAQSGLEHALNILSNINGISFHHFEKKDVIRHHLVSKILEAYDGADY</sequence>
<keyword evidence="5" id="KW-0067">ATP-binding</keyword>
<dbReference type="SUPFAM" id="SSF52540">
    <property type="entry name" value="P-loop containing nucleoside triphosphate hydrolases"/>
    <property type="match status" value="1"/>
</dbReference>
<dbReference type="Pfam" id="PF02562">
    <property type="entry name" value="PhoH"/>
    <property type="match status" value="1"/>
</dbReference>
<evidence type="ECO:0000256" key="6">
    <source>
        <dbReference type="ARBA" id="ARBA00039970"/>
    </source>
</evidence>
<dbReference type="PANTHER" id="PTHR30473">
    <property type="entry name" value="PROTEIN PHOH"/>
    <property type="match status" value="1"/>
</dbReference>
<dbReference type="EMBL" id="MDCO01000012">
    <property type="protein sequence ID" value="OEJ14064.1"/>
    <property type="molecule type" value="Genomic_DNA"/>
</dbReference>
<evidence type="ECO:0000313" key="9">
    <source>
        <dbReference type="Proteomes" id="UP000095247"/>
    </source>
</evidence>
<dbReference type="InterPro" id="IPR003714">
    <property type="entry name" value="PhoH"/>
</dbReference>
<keyword evidence="3" id="KW-0963">Cytoplasm</keyword>
<evidence type="ECO:0000256" key="2">
    <source>
        <dbReference type="ARBA" id="ARBA00010393"/>
    </source>
</evidence>
<gene>
    <name evidence="8" type="ORF">BFL38_04845</name>
</gene>
<comment type="caution">
    <text evidence="8">The sequence shown here is derived from an EMBL/GenBank/DDBJ whole genome shotgun (WGS) entry which is preliminary data.</text>
</comment>
<evidence type="ECO:0000259" key="7">
    <source>
        <dbReference type="Pfam" id="PF02562"/>
    </source>
</evidence>
<comment type="similarity">
    <text evidence="2">Belongs to the PhoH family.</text>
</comment>
<dbReference type="PANTHER" id="PTHR30473:SF1">
    <property type="entry name" value="PHOH-LIKE PROTEIN"/>
    <property type="match status" value="1"/>
</dbReference>
<protein>
    <recommendedName>
        <fullName evidence="6">PhoH-like protein</fullName>
    </recommendedName>
</protein>
<accession>A0A1E5ND28</accession>
<evidence type="ECO:0000256" key="3">
    <source>
        <dbReference type="ARBA" id="ARBA00022490"/>
    </source>
</evidence>
<reference evidence="8 9" key="1">
    <citation type="submission" date="2016-08" db="EMBL/GenBank/DDBJ databases">
        <title>Characterization and recognition of Brachyspira hampsonii sp. nov., a novel intestinal spirochete that is pathogenic to pigs.</title>
        <authorList>
            <person name="Mirajkar N."/>
            <person name="La T."/>
            <person name="Phillips N."/>
            <person name="Hampson D."/>
            <person name="Gebhart C."/>
        </authorList>
    </citation>
    <scope>NUCLEOTIDE SEQUENCE [LARGE SCALE GENOMIC DNA]</scope>
    <source>
        <strain evidence="8 9">P280/1</strain>
    </source>
</reference>
<organism evidence="8 9">
    <name type="scientific">Brachyspira hampsonii</name>
    <dbReference type="NCBI Taxonomy" id="1287055"/>
    <lineage>
        <taxon>Bacteria</taxon>
        <taxon>Pseudomonadati</taxon>
        <taxon>Spirochaetota</taxon>
        <taxon>Spirochaetia</taxon>
        <taxon>Brachyspirales</taxon>
        <taxon>Brachyspiraceae</taxon>
        <taxon>Brachyspira</taxon>
    </lineage>
</organism>
<keyword evidence="4" id="KW-0547">Nucleotide-binding</keyword>
<dbReference type="GO" id="GO:0005524">
    <property type="term" value="F:ATP binding"/>
    <property type="evidence" value="ECO:0007669"/>
    <property type="project" value="UniProtKB-KW"/>
</dbReference>
<dbReference type="FunFam" id="3.40.50.300:FF:000013">
    <property type="entry name" value="PhoH family ATPase"/>
    <property type="match status" value="1"/>
</dbReference>
<dbReference type="GO" id="GO:0005829">
    <property type="term" value="C:cytosol"/>
    <property type="evidence" value="ECO:0007669"/>
    <property type="project" value="TreeGrafter"/>
</dbReference>
<dbReference type="InterPro" id="IPR027417">
    <property type="entry name" value="P-loop_NTPase"/>
</dbReference>
<feature type="domain" description="PhoH-like protein" evidence="7">
    <location>
        <begin position="110"/>
        <end position="313"/>
    </location>
</feature>
<name>A0A1E5ND28_9SPIR</name>
<proteinExistence type="inferred from homology"/>
<dbReference type="InterPro" id="IPR051451">
    <property type="entry name" value="PhoH2-like"/>
</dbReference>
<evidence type="ECO:0000313" key="8">
    <source>
        <dbReference type="EMBL" id="OEJ14064.1"/>
    </source>
</evidence>
<comment type="subcellular location">
    <subcellularLocation>
        <location evidence="1">Cytoplasm</location>
    </subcellularLocation>
</comment>
<dbReference type="AlphaFoldDB" id="A0A1E5ND28"/>